<dbReference type="Pfam" id="PF08447">
    <property type="entry name" value="PAS_3"/>
    <property type="match status" value="1"/>
</dbReference>
<dbReference type="Gene3D" id="1.10.287.950">
    <property type="entry name" value="Methyl-accepting chemotaxis protein"/>
    <property type="match status" value="1"/>
</dbReference>
<name>S3USV4_9LEPT</name>
<dbReference type="AlphaFoldDB" id="S3USV4"/>
<feature type="domain" description="PAS" evidence="6">
    <location>
        <begin position="25"/>
        <end position="76"/>
    </location>
</feature>
<dbReference type="SMART" id="SM00283">
    <property type="entry name" value="MA"/>
    <property type="match status" value="1"/>
</dbReference>
<dbReference type="InterPro" id="IPR035965">
    <property type="entry name" value="PAS-like_dom_sf"/>
</dbReference>
<dbReference type="Pfam" id="PF00015">
    <property type="entry name" value="MCPsignal"/>
    <property type="match status" value="1"/>
</dbReference>
<evidence type="ECO:0000256" key="2">
    <source>
        <dbReference type="ARBA" id="ARBA00029447"/>
    </source>
</evidence>
<evidence type="ECO:0000256" key="4">
    <source>
        <dbReference type="SAM" id="Phobius"/>
    </source>
</evidence>
<evidence type="ECO:0000313" key="7">
    <source>
        <dbReference type="EMBL" id="EPG73481.1"/>
    </source>
</evidence>
<dbReference type="GO" id="GO:0004888">
    <property type="term" value="F:transmembrane signaling receptor activity"/>
    <property type="evidence" value="ECO:0007669"/>
    <property type="project" value="TreeGrafter"/>
</dbReference>
<proteinExistence type="inferred from homology"/>
<gene>
    <name evidence="7" type="ORF">LEP1GSC058_3363</name>
</gene>
<keyword evidence="1" id="KW-0145">Chemotaxis</keyword>
<dbReference type="InterPro" id="IPR004089">
    <property type="entry name" value="MCPsignal_dom"/>
</dbReference>
<dbReference type="PROSITE" id="PS50112">
    <property type="entry name" value="PAS"/>
    <property type="match status" value="1"/>
</dbReference>
<comment type="caution">
    <text evidence="7">The sequence shown here is derived from an EMBL/GenBank/DDBJ whole genome shotgun (WGS) entry which is preliminary data.</text>
</comment>
<dbReference type="GO" id="GO:0007165">
    <property type="term" value="P:signal transduction"/>
    <property type="evidence" value="ECO:0007669"/>
    <property type="project" value="UniProtKB-KW"/>
</dbReference>
<dbReference type="Gene3D" id="3.30.450.20">
    <property type="entry name" value="PAS domain"/>
    <property type="match status" value="1"/>
</dbReference>
<sequence>MRKNLPITGKEIHFPANAVIISRTDLKGRITYVSKDFAEVSGFTEREMLGEPHNIVRHPDLPPVIYEDLWKTIQSGRPWNGIVKNRAKNGDHYWVDATVTPVLENGKITSYMSVRKKAERADIEKADKLYQKLNRGTSFGFKISSAIHNMQARLGNLGLAFVQLSLILLPTWYLCYRFFSVDPLLSSFTLGSGLLGAFSILLTMSKQGNKIKEVVEIVRQLVNGNLLADISRQEGREDVDKIYTNIRCLSISLWGLIVQMKENYGRNLNLYETLFKSLEKFRSSTQTQAASVEETAAASVELSKTIEEIVITIGEQTRSLSNVNNSIGSIDSSLRETSHSMEELASQTGEVSGRAHRAELIFNEAIRSMDEIKAFSNQINKIVGIITSISERTNLLALNASIESARAGEAGKGFSVVADEISKLAEQTKHSIKDIIQLVKNTSVSVEEGAIKVNQSVDVFRKLQDYIEKVHTSASQVRAHLSEQSNRLREIRMSSDQVLALGQMMNNSSEQQKISAEEISASMHVISKNAEEIATTSEDMKDTVDDTLHHSERFKSILGHFKTEKELP</sequence>
<feature type="domain" description="Methyl-accepting transducer" evidence="5">
    <location>
        <begin position="291"/>
        <end position="527"/>
    </location>
</feature>
<dbReference type="InterPro" id="IPR000014">
    <property type="entry name" value="PAS"/>
</dbReference>
<dbReference type="PANTHER" id="PTHR43531">
    <property type="entry name" value="PROTEIN ICFG"/>
    <property type="match status" value="1"/>
</dbReference>
<feature type="transmembrane region" description="Helical" evidence="4">
    <location>
        <begin position="185"/>
        <end position="204"/>
    </location>
</feature>
<dbReference type="SUPFAM" id="SSF55785">
    <property type="entry name" value="PYP-like sensor domain (PAS domain)"/>
    <property type="match status" value="1"/>
</dbReference>
<keyword evidence="4" id="KW-0812">Transmembrane</keyword>
<dbReference type="PROSITE" id="PS50111">
    <property type="entry name" value="CHEMOTAXIS_TRANSDUC_2"/>
    <property type="match status" value="1"/>
</dbReference>
<dbReference type="EMBL" id="AKWZ02000010">
    <property type="protein sequence ID" value="EPG73481.1"/>
    <property type="molecule type" value="Genomic_DNA"/>
</dbReference>
<dbReference type="InterPro" id="IPR051310">
    <property type="entry name" value="MCP_chemotaxis"/>
</dbReference>
<dbReference type="InterPro" id="IPR013655">
    <property type="entry name" value="PAS_fold_3"/>
</dbReference>
<dbReference type="PANTHER" id="PTHR43531:SF11">
    <property type="entry name" value="METHYL-ACCEPTING CHEMOTAXIS PROTEIN 3"/>
    <property type="match status" value="1"/>
</dbReference>
<evidence type="ECO:0000259" key="6">
    <source>
        <dbReference type="PROSITE" id="PS50112"/>
    </source>
</evidence>
<keyword evidence="3" id="KW-0807">Transducer</keyword>
<feature type="transmembrane region" description="Helical" evidence="4">
    <location>
        <begin position="157"/>
        <end position="179"/>
    </location>
</feature>
<dbReference type="RefSeq" id="WP_016549962.1">
    <property type="nucleotide sequence ID" value="NZ_AKWZ02000010.1"/>
</dbReference>
<keyword evidence="4" id="KW-0472">Membrane</keyword>
<dbReference type="GO" id="GO:0005886">
    <property type="term" value="C:plasma membrane"/>
    <property type="evidence" value="ECO:0007669"/>
    <property type="project" value="TreeGrafter"/>
</dbReference>
<evidence type="ECO:0000259" key="5">
    <source>
        <dbReference type="PROSITE" id="PS50111"/>
    </source>
</evidence>
<dbReference type="SUPFAM" id="SSF58104">
    <property type="entry name" value="Methyl-accepting chemotaxis protein (MCP) signaling domain"/>
    <property type="match status" value="1"/>
</dbReference>
<comment type="similarity">
    <text evidence="2">Belongs to the methyl-accepting chemotaxis (MCP) protein family.</text>
</comment>
<keyword evidence="4" id="KW-1133">Transmembrane helix</keyword>
<accession>S3USV4</accession>
<evidence type="ECO:0000256" key="1">
    <source>
        <dbReference type="ARBA" id="ARBA00022500"/>
    </source>
</evidence>
<evidence type="ECO:0000256" key="3">
    <source>
        <dbReference type="PROSITE-ProRule" id="PRU00284"/>
    </source>
</evidence>
<dbReference type="STRING" id="1193011.LEP1GSC058_3363"/>
<dbReference type="NCBIfam" id="TIGR00229">
    <property type="entry name" value="sensory_box"/>
    <property type="match status" value="1"/>
</dbReference>
<reference evidence="7" key="1">
    <citation type="submission" date="2013-04" db="EMBL/GenBank/DDBJ databases">
        <authorList>
            <person name="Harkins D.M."/>
            <person name="Durkin A.S."/>
            <person name="Selengut J.D."/>
            <person name="Sanka R."/>
            <person name="DePew J."/>
            <person name="Purushe J."/>
            <person name="Ahmed A."/>
            <person name="van der Linden H."/>
            <person name="Goris M.G.A."/>
            <person name="Hartskeerl R.A."/>
            <person name="Vinetz J.M."/>
            <person name="Sutton G.G."/>
            <person name="Nelson W.C."/>
            <person name="Fouts D.E."/>
        </authorList>
    </citation>
    <scope>NUCLEOTIDE SEQUENCE [LARGE SCALE GENOMIC DNA]</scope>
    <source>
        <strain evidence="7">BUT 6</strain>
    </source>
</reference>
<evidence type="ECO:0000313" key="8">
    <source>
        <dbReference type="Proteomes" id="UP000014540"/>
    </source>
</evidence>
<dbReference type="CDD" id="cd00130">
    <property type="entry name" value="PAS"/>
    <property type="match status" value="1"/>
</dbReference>
<organism evidence="7 8">
    <name type="scientific">Leptospira fainei serovar Hurstbridge str. BUT 6</name>
    <dbReference type="NCBI Taxonomy" id="1193011"/>
    <lineage>
        <taxon>Bacteria</taxon>
        <taxon>Pseudomonadati</taxon>
        <taxon>Spirochaetota</taxon>
        <taxon>Spirochaetia</taxon>
        <taxon>Leptospirales</taxon>
        <taxon>Leptospiraceae</taxon>
        <taxon>Leptospira</taxon>
    </lineage>
</organism>
<dbReference type="Proteomes" id="UP000014540">
    <property type="component" value="Unassembled WGS sequence"/>
</dbReference>
<dbReference type="GO" id="GO:0006935">
    <property type="term" value="P:chemotaxis"/>
    <property type="evidence" value="ECO:0007669"/>
    <property type="project" value="UniProtKB-KW"/>
</dbReference>
<dbReference type="OrthoDB" id="369835at2"/>
<keyword evidence="8" id="KW-1185">Reference proteome</keyword>
<protein>
    <submittedName>
        <fullName evidence="7">PAS domain S-box protein</fullName>
    </submittedName>
</protein>